<dbReference type="Pfam" id="PF16640">
    <property type="entry name" value="Big_3_5"/>
    <property type="match status" value="1"/>
</dbReference>
<dbReference type="InterPro" id="IPR013783">
    <property type="entry name" value="Ig-like_fold"/>
</dbReference>
<sequence length="236" mass="24782">MKMLTTSLVAAATLAATAMLAPGTTATASSLGVAPRVAGTGGAMVQGAVVDQRGRHVDDVEVRAVDLTTGDVVASDLSYASPDNDIAHGYFALRVRSGSYEVTFSKPGYDTETVVVDRARREKAGIGEVELTKRPVASDTDARAPRRVELGDKVRVSVRVSAAGDPATPSGSVVLTAGRRVVERGQLRDNGTVVLDLGRLGRGDYTFVASYAGNDLLKGSSSARVPVEVYKPRRRH</sequence>
<dbReference type="Gene3D" id="2.60.40.10">
    <property type="entry name" value="Immunoglobulins"/>
    <property type="match status" value="1"/>
</dbReference>
<gene>
    <name evidence="3" type="ORF">V6R90_17125</name>
</gene>
<keyword evidence="4" id="KW-1185">Reference proteome</keyword>
<evidence type="ECO:0000313" key="3">
    <source>
        <dbReference type="EMBL" id="MEQ7849004.1"/>
    </source>
</evidence>
<dbReference type="Proteomes" id="UP001482520">
    <property type="component" value="Unassembled WGS sequence"/>
</dbReference>
<name>A0ABV1P2N9_9ACTN</name>
<dbReference type="InterPro" id="IPR008969">
    <property type="entry name" value="CarboxyPept-like_regulatory"/>
</dbReference>
<feature type="domain" description="Bacterial Ig-like" evidence="2">
    <location>
        <begin position="144"/>
        <end position="229"/>
    </location>
</feature>
<comment type="caution">
    <text evidence="3">The sequence shown here is derived from an EMBL/GenBank/DDBJ whole genome shotgun (WGS) entry which is preliminary data.</text>
</comment>
<keyword evidence="1" id="KW-0732">Signal</keyword>
<dbReference type="RefSeq" id="WP_349805384.1">
    <property type="nucleotide sequence ID" value="NZ_JBEGDP010000026.1"/>
</dbReference>
<feature type="signal peptide" evidence="1">
    <location>
        <begin position="1"/>
        <end position="21"/>
    </location>
</feature>
<dbReference type="Gene3D" id="2.60.40.1120">
    <property type="entry name" value="Carboxypeptidase-like, regulatory domain"/>
    <property type="match status" value="1"/>
</dbReference>
<organism evidence="3 4">
    <name type="scientific">Nocardioides kribbensis</name>
    <dbReference type="NCBI Taxonomy" id="305517"/>
    <lineage>
        <taxon>Bacteria</taxon>
        <taxon>Bacillati</taxon>
        <taxon>Actinomycetota</taxon>
        <taxon>Actinomycetes</taxon>
        <taxon>Propionibacteriales</taxon>
        <taxon>Nocardioidaceae</taxon>
        <taxon>Nocardioides</taxon>
    </lineage>
</organism>
<dbReference type="InterPro" id="IPR032109">
    <property type="entry name" value="Big_3_5"/>
</dbReference>
<evidence type="ECO:0000259" key="2">
    <source>
        <dbReference type="Pfam" id="PF16640"/>
    </source>
</evidence>
<dbReference type="SUPFAM" id="SSF49464">
    <property type="entry name" value="Carboxypeptidase regulatory domain-like"/>
    <property type="match status" value="1"/>
</dbReference>
<feature type="chain" id="PRO_5045453594" evidence="1">
    <location>
        <begin position="22"/>
        <end position="236"/>
    </location>
</feature>
<accession>A0ABV1P2N9</accession>
<evidence type="ECO:0000256" key="1">
    <source>
        <dbReference type="SAM" id="SignalP"/>
    </source>
</evidence>
<dbReference type="EMBL" id="JBEGDP010000026">
    <property type="protein sequence ID" value="MEQ7849004.1"/>
    <property type="molecule type" value="Genomic_DNA"/>
</dbReference>
<proteinExistence type="predicted"/>
<protein>
    <submittedName>
        <fullName evidence="3">Ig-like domain repeat protein</fullName>
    </submittedName>
</protein>
<evidence type="ECO:0000313" key="4">
    <source>
        <dbReference type="Proteomes" id="UP001482520"/>
    </source>
</evidence>
<reference evidence="3 4" key="1">
    <citation type="submission" date="2024-02" db="EMBL/GenBank/DDBJ databases">
        <title>Full genome sequence of Nocardioides kribbensis.</title>
        <authorList>
            <person name="Poletto B.L."/>
            <person name="Silva G."/>
            <person name="Galante D."/>
            <person name="Campos K.R."/>
            <person name="Santos M.B.N."/>
            <person name="Sacchi C.T."/>
        </authorList>
    </citation>
    <scope>NUCLEOTIDE SEQUENCE [LARGE SCALE GENOMIC DNA]</scope>
    <source>
        <strain evidence="3 4">O4R</strain>
    </source>
</reference>